<organism evidence="2 3">
    <name type="scientific">Polyplosphaeria fusca</name>
    <dbReference type="NCBI Taxonomy" id="682080"/>
    <lineage>
        <taxon>Eukaryota</taxon>
        <taxon>Fungi</taxon>
        <taxon>Dikarya</taxon>
        <taxon>Ascomycota</taxon>
        <taxon>Pezizomycotina</taxon>
        <taxon>Dothideomycetes</taxon>
        <taxon>Pleosporomycetidae</taxon>
        <taxon>Pleosporales</taxon>
        <taxon>Tetraplosphaeriaceae</taxon>
        <taxon>Polyplosphaeria</taxon>
    </lineage>
</organism>
<gene>
    <name evidence="2" type="ORF">EJ04DRAFT_555276</name>
</gene>
<protein>
    <recommendedName>
        <fullName evidence="1">Azaphilone pigments biosynthesis cluster protein L N-terminal domain-containing protein</fullName>
    </recommendedName>
</protein>
<dbReference type="EMBL" id="ML996213">
    <property type="protein sequence ID" value="KAF2730608.1"/>
    <property type="molecule type" value="Genomic_DNA"/>
</dbReference>
<dbReference type="AlphaFoldDB" id="A0A9P4QND2"/>
<proteinExistence type="predicted"/>
<dbReference type="InterPro" id="IPR031348">
    <property type="entry name" value="PigL_N"/>
</dbReference>
<evidence type="ECO:0000259" key="1">
    <source>
        <dbReference type="Pfam" id="PF17111"/>
    </source>
</evidence>
<dbReference type="Proteomes" id="UP000799444">
    <property type="component" value="Unassembled WGS sequence"/>
</dbReference>
<comment type="caution">
    <text evidence="2">The sequence shown here is derived from an EMBL/GenBank/DDBJ whole genome shotgun (WGS) entry which is preliminary data.</text>
</comment>
<keyword evidence="3" id="KW-1185">Reference proteome</keyword>
<dbReference type="Pfam" id="PF17111">
    <property type="entry name" value="PigL_N"/>
    <property type="match status" value="1"/>
</dbReference>
<name>A0A9P4QND2_9PLEO</name>
<reference evidence="2" key="1">
    <citation type="journal article" date="2020" name="Stud. Mycol.">
        <title>101 Dothideomycetes genomes: a test case for predicting lifestyles and emergence of pathogens.</title>
        <authorList>
            <person name="Haridas S."/>
            <person name="Albert R."/>
            <person name="Binder M."/>
            <person name="Bloem J."/>
            <person name="Labutti K."/>
            <person name="Salamov A."/>
            <person name="Andreopoulos B."/>
            <person name="Baker S."/>
            <person name="Barry K."/>
            <person name="Bills G."/>
            <person name="Bluhm B."/>
            <person name="Cannon C."/>
            <person name="Castanera R."/>
            <person name="Culley D."/>
            <person name="Daum C."/>
            <person name="Ezra D."/>
            <person name="Gonzalez J."/>
            <person name="Henrissat B."/>
            <person name="Kuo A."/>
            <person name="Liang C."/>
            <person name="Lipzen A."/>
            <person name="Lutzoni F."/>
            <person name="Magnuson J."/>
            <person name="Mondo S."/>
            <person name="Nolan M."/>
            <person name="Ohm R."/>
            <person name="Pangilinan J."/>
            <person name="Park H.-J."/>
            <person name="Ramirez L."/>
            <person name="Alfaro M."/>
            <person name="Sun H."/>
            <person name="Tritt A."/>
            <person name="Yoshinaga Y."/>
            <person name="Zwiers L.-H."/>
            <person name="Turgeon B."/>
            <person name="Goodwin S."/>
            <person name="Spatafora J."/>
            <person name="Crous P."/>
            <person name="Grigoriev I."/>
        </authorList>
    </citation>
    <scope>NUCLEOTIDE SEQUENCE</scope>
    <source>
        <strain evidence="2">CBS 125425</strain>
    </source>
</reference>
<accession>A0A9P4QND2</accession>
<evidence type="ECO:0000313" key="3">
    <source>
        <dbReference type="Proteomes" id="UP000799444"/>
    </source>
</evidence>
<evidence type="ECO:0000313" key="2">
    <source>
        <dbReference type="EMBL" id="KAF2730608.1"/>
    </source>
</evidence>
<feature type="domain" description="Azaphilone pigments biosynthesis cluster protein L N-terminal" evidence="1">
    <location>
        <begin position="8"/>
        <end position="133"/>
    </location>
</feature>
<sequence length="435" mass="48829">MDRLSGGAAAVLAFITIALQYTKIIYKTFGGIKDGPRYIRDLRSCAQALGLVLEQLSRSSALQPGCHEHDVKPLAASIKQCLFDVATIEEKIQKLQPPQAKGRWTITWKRTSLMLKKDDFEDMWKTLCRHICALGLHVQILSTEIDISNHNSALSRIGEYLYFAQAQGSALARVDSTLQNLGDAAEDSLYAKKNAHLHLSNTISQSHYAQNMSIKALLDQIRKDQEIALKQIGSRLANVPDLSLQQFITLRQILQDMNELQKEVAELRKSKDCKRTFHYIRNLDQKPVSGAVEKPQPFEQHLGAEEELVHVICRLANFVERKQGLQDPTEAQLALDDLQSLLDAGINLHDIRDDAFSSSSPSDEAQSVIHDLENLLVSGRRQLHGCKIHLNDAKKRKIDASVEDNAGHRRNLKRGRAMLGSSWDLDINHSPTKRS</sequence>
<dbReference type="OrthoDB" id="539213at2759"/>